<evidence type="ECO:0000313" key="1">
    <source>
        <dbReference type="EMBL" id="MCO6419744.1"/>
    </source>
</evidence>
<dbReference type="Proteomes" id="UP001523392">
    <property type="component" value="Unassembled WGS sequence"/>
</dbReference>
<reference evidence="1 2" key="1">
    <citation type="submission" date="2021-12" db="EMBL/GenBank/DDBJ databases">
        <title>Siccirubricoccus leaddurans sp. nov., a high concentration Zn2+ tolerance bacterium.</title>
        <authorList>
            <person name="Cao Y."/>
        </authorList>
    </citation>
    <scope>NUCLEOTIDE SEQUENCE [LARGE SCALE GENOMIC DNA]</scope>
    <source>
        <strain evidence="1 2">KC 17139</strain>
    </source>
</reference>
<comment type="caution">
    <text evidence="1">The sequence shown here is derived from an EMBL/GenBank/DDBJ whole genome shotgun (WGS) entry which is preliminary data.</text>
</comment>
<organism evidence="1 2">
    <name type="scientific">Siccirubricoccus soli</name>
    <dbReference type="NCBI Taxonomy" id="2899147"/>
    <lineage>
        <taxon>Bacteria</taxon>
        <taxon>Pseudomonadati</taxon>
        <taxon>Pseudomonadota</taxon>
        <taxon>Alphaproteobacteria</taxon>
        <taxon>Acetobacterales</taxon>
        <taxon>Roseomonadaceae</taxon>
        <taxon>Siccirubricoccus</taxon>
    </lineage>
</organism>
<accession>A0ABT1DEV5</accession>
<sequence>MPRSDEPSPAREWNGTELASMAMALGLTVTRAPLDPQATPPSLLAWVERGAIAAAGGFPPCR</sequence>
<dbReference type="RefSeq" id="WP_252956424.1">
    <property type="nucleotide sequence ID" value="NZ_JAFIRR010000223.1"/>
</dbReference>
<name>A0ABT1DEV5_9PROT</name>
<gene>
    <name evidence="1" type="ORF">JYK14_26790</name>
</gene>
<proteinExistence type="predicted"/>
<keyword evidence="2" id="KW-1185">Reference proteome</keyword>
<evidence type="ECO:0000313" key="2">
    <source>
        <dbReference type="Proteomes" id="UP001523392"/>
    </source>
</evidence>
<protein>
    <submittedName>
        <fullName evidence="1">Uncharacterized protein</fullName>
    </submittedName>
</protein>
<dbReference type="EMBL" id="JAFIRR010000223">
    <property type="protein sequence ID" value="MCO6419744.1"/>
    <property type="molecule type" value="Genomic_DNA"/>
</dbReference>